<gene>
    <name evidence="1" type="ORF">AFUS01_LOCUS2678</name>
</gene>
<keyword evidence="2" id="KW-1185">Reference proteome</keyword>
<proteinExistence type="predicted"/>
<evidence type="ECO:0000313" key="2">
    <source>
        <dbReference type="Proteomes" id="UP000708208"/>
    </source>
</evidence>
<dbReference type="AlphaFoldDB" id="A0A8J2NKH1"/>
<dbReference type="EMBL" id="CAJVCH010015493">
    <property type="protein sequence ID" value="CAG7679345.1"/>
    <property type="molecule type" value="Genomic_DNA"/>
</dbReference>
<accession>A0A8J2NKH1</accession>
<organism evidence="1 2">
    <name type="scientific">Allacma fusca</name>
    <dbReference type="NCBI Taxonomy" id="39272"/>
    <lineage>
        <taxon>Eukaryota</taxon>
        <taxon>Metazoa</taxon>
        <taxon>Ecdysozoa</taxon>
        <taxon>Arthropoda</taxon>
        <taxon>Hexapoda</taxon>
        <taxon>Collembola</taxon>
        <taxon>Symphypleona</taxon>
        <taxon>Sminthuridae</taxon>
        <taxon>Allacma</taxon>
    </lineage>
</organism>
<dbReference type="Proteomes" id="UP000708208">
    <property type="component" value="Unassembled WGS sequence"/>
</dbReference>
<protein>
    <submittedName>
        <fullName evidence="1">Uncharacterized protein</fullName>
    </submittedName>
</protein>
<name>A0A8J2NKH1_9HEXA</name>
<sequence length="153" mass="17373">MLLLLTNGYSFLISEYSPYIESTGIQKFEIVDLTPILMSFPPCFISFFQLSKNLIATISLKIQNPVKQTSQGKRLFTDDTEGVHFITPKLVWTFCLVVVTSVPEDFGDLLPITAETMIFGNVMAVIVTRSTSTHYTDITFIRRLNSIPFFFLK</sequence>
<comment type="caution">
    <text evidence="1">The sequence shown here is derived from an EMBL/GenBank/DDBJ whole genome shotgun (WGS) entry which is preliminary data.</text>
</comment>
<reference evidence="1" key="1">
    <citation type="submission" date="2021-06" db="EMBL/GenBank/DDBJ databases">
        <authorList>
            <person name="Hodson N. C."/>
            <person name="Mongue J. A."/>
            <person name="Jaron S. K."/>
        </authorList>
    </citation>
    <scope>NUCLEOTIDE SEQUENCE</scope>
</reference>
<feature type="non-terminal residue" evidence="1">
    <location>
        <position position="153"/>
    </location>
</feature>
<evidence type="ECO:0000313" key="1">
    <source>
        <dbReference type="EMBL" id="CAG7679345.1"/>
    </source>
</evidence>